<dbReference type="RefSeq" id="XP_043167065.1">
    <property type="nucleotide sequence ID" value="XM_043311130.1"/>
</dbReference>
<evidence type="ECO:0000313" key="9">
    <source>
        <dbReference type="EMBL" id="CAG5154230.1"/>
    </source>
</evidence>
<dbReference type="AlphaFoldDB" id="A0A8J2MYF0"/>
<sequence>MVSAEKAAGSFVLEVHDIRLQNRQHAPRSDRENGPVKKARTLLRLASSVKTSIISSSPGTPCSDPPEQEATLRGIDSRTDRWVSMEMEPIVIYRQSWYTDPSNIDENDIHGIMISINFENQTDVEDLYDFMGLKISDSPARLSTSYGNIFDVPRERTSLPLRASGNQLGIELEVSMYWYPLKRDSVLTSYNRHLRNTIEPTSSYPTPPLDMEPRYKLTFVYGNGSLERSELVCPHCSKRKTTGIEDLKMHLISWHEYFDYQVTLERVDEHGVEHWRFESEVANYRAGQRASDTADEPFDVRVLAPARPFDRRRYLAGDDEFERLAKMGKPTRNAKTKLATNCSKVAPGPRPRKAPDQVQFRPRREKKTFVVPKAPKGITFFRSISKRPLQPGEVISESDDELDEGWMYRRKHAEIDKAGLPEASRRFLKVFDDFMHEENLQADMHAGDSIIRFARERGVQIWRDDIMFEFTKKLNELLNEDVISIEVYGKALETVGQQKINVREDNELSQRLVELDVQHQETPLGPAGNGANNRPGKEIGFNPEHQTYSSLNQADGIFNSVYGTNKDLTSKNDRKGKDKAIVAETGYLTPINGDLDGDVNMSEVSLEMPAESLYTPQNEDEDADPPYDLCYCGADASTAPGTSGIIACNNTDCIRRIFHRACIQQHTKTPIPILAQKTRVWTCEGCKHDSNTTG</sequence>
<dbReference type="Proteomes" id="UP000676310">
    <property type="component" value="Unassembled WGS sequence"/>
</dbReference>
<gene>
    <name evidence="9" type="ORF">ALTATR162_LOCUS3522</name>
</gene>
<comment type="caution">
    <text evidence="9">The sequence shown here is derived from an EMBL/GenBank/DDBJ whole genome shotgun (WGS) entry which is preliminary data.</text>
</comment>
<dbReference type="Pfam" id="PF09733">
    <property type="entry name" value="VEFS-Box"/>
    <property type="match status" value="1"/>
</dbReference>
<keyword evidence="4" id="KW-0862">Zinc</keyword>
<comment type="similarity">
    <text evidence="1">Belongs to the VEFS (VRN2-EMF2-FIS2-SU(Z)12) family.</text>
</comment>
<name>A0A8J2MYF0_9PLEO</name>
<evidence type="ECO:0000256" key="4">
    <source>
        <dbReference type="ARBA" id="ARBA00022833"/>
    </source>
</evidence>
<feature type="domain" description="Polycomb protein VEFS-Box" evidence="8">
    <location>
        <begin position="379"/>
        <end position="485"/>
    </location>
</feature>
<reference evidence="9" key="1">
    <citation type="submission" date="2021-05" db="EMBL/GenBank/DDBJ databases">
        <authorList>
            <person name="Stam R."/>
        </authorList>
    </citation>
    <scope>NUCLEOTIDE SEQUENCE</scope>
    <source>
        <strain evidence="9">CS162</strain>
    </source>
</reference>
<evidence type="ECO:0000256" key="7">
    <source>
        <dbReference type="SAM" id="MobiDB-lite"/>
    </source>
</evidence>
<organism evidence="9 10">
    <name type="scientific">Alternaria atra</name>
    <dbReference type="NCBI Taxonomy" id="119953"/>
    <lineage>
        <taxon>Eukaryota</taxon>
        <taxon>Fungi</taxon>
        <taxon>Dikarya</taxon>
        <taxon>Ascomycota</taxon>
        <taxon>Pezizomycotina</taxon>
        <taxon>Dothideomycetes</taxon>
        <taxon>Pleosporomycetidae</taxon>
        <taxon>Pleosporales</taxon>
        <taxon>Pleosporineae</taxon>
        <taxon>Pleosporaceae</taxon>
        <taxon>Alternaria</taxon>
        <taxon>Alternaria sect. Ulocladioides</taxon>
    </lineage>
</organism>
<evidence type="ECO:0000256" key="5">
    <source>
        <dbReference type="ARBA" id="ARBA00023015"/>
    </source>
</evidence>
<dbReference type="GO" id="GO:0008270">
    <property type="term" value="F:zinc ion binding"/>
    <property type="evidence" value="ECO:0007669"/>
    <property type="project" value="UniProtKB-KW"/>
</dbReference>
<evidence type="ECO:0000256" key="2">
    <source>
        <dbReference type="ARBA" id="ARBA00022723"/>
    </source>
</evidence>
<dbReference type="InterPro" id="IPR013083">
    <property type="entry name" value="Znf_RING/FYVE/PHD"/>
</dbReference>
<proteinExistence type="inferred from homology"/>
<feature type="region of interest" description="Disordered" evidence="7">
    <location>
        <begin position="52"/>
        <end position="76"/>
    </location>
</feature>
<protein>
    <recommendedName>
        <fullName evidence="8">Polycomb protein VEFS-Box domain-containing protein</fullName>
    </recommendedName>
</protein>
<keyword evidence="2" id="KW-0479">Metal-binding</keyword>
<keyword evidence="3" id="KW-0863">Zinc-finger</keyword>
<evidence type="ECO:0000259" key="8">
    <source>
        <dbReference type="Pfam" id="PF09733"/>
    </source>
</evidence>
<evidence type="ECO:0000256" key="1">
    <source>
        <dbReference type="ARBA" id="ARBA00007416"/>
    </source>
</evidence>
<evidence type="ECO:0000256" key="3">
    <source>
        <dbReference type="ARBA" id="ARBA00022771"/>
    </source>
</evidence>
<dbReference type="InterPro" id="IPR019135">
    <property type="entry name" value="Polycomb_protein_VEFS-Box"/>
</dbReference>
<dbReference type="GeneID" id="67015088"/>
<dbReference type="CDD" id="cd21552">
    <property type="entry name" value="VEFS-box_ctSUZ12-like"/>
    <property type="match status" value="1"/>
</dbReference>
<evidence type="ECO:0000313" key="10">
    <source>
        <dbReference type="Proteomes" id="UP000676310"/>
    </source>
</evidence>
<dbReference type="InterPro" id="IPR019786">
    <property type="entry name" value="Zinc_finger_PHD-type_CS"/>
</dbReference>
<keyword evidence="5" id="KW-0805">Transcription regulation</keyword>
<keyword evidence="6" id="KW-0804">Transcription</keyword>
<feature type="region of interest" description="Disordered" evidence="7">
    <location>
        <begin position="343"/>
        <end position="364"/>
    </location>
</feature>
<dbReference type="SUPFAM" id="SSF57903">
    <property type="entry name" value="FYVE/PHD zinc finger"/>
    <property type="match status" value="1"/>
</dbReference>
<dbReference type="InterPro" id="IPR011011">
    <property type="entry name" value="Znf_FYVE_PHD"/>
</dbReference>
<accession>A0A8J2MYF0</accession>
<dbReference type="Gene3D" id="3.30.40.10">
    <property type="entry name" value="Zinc/RING finger domain, C3HC4 (zinc finger)"/>
    <property type="match status" value="1"/>
</dbReference>
<evidence type="ECO:0000256" key="6">
    <source>
        <dbReference type="ARBA" id="ARBA00023163"/>
    </source>
</evidence>
<keyword evidence="10" id="KW-1185">Reference proteome</keyword>
<dbReference type="EMBL" id="CAJRGZ010000016">
    <property type="protein sequence ID" value="CAG5154230.1"/>
    <property type="molecule type" value="Genomic_DNA"/>
</dbReference>
<dbReference type="PROSITE" id="PS01359">
    <property type="entry name" value="ZF_PHD_1"/>
    <property type="match status" value="1"/>
</dbReference>
<dbReference type="OrthoDB" id="166746at2759"/>